<comment type="caution">
    <text evidence="2">The sequence shown here is derived from an EMBL/GenBank/DDBJ whole genome shotgun (WGS) entry which is preliminary data.</text>
</comment>
<evidence type="ECO:0000313" key="3">
    <source>
        <dbReference type="Proteomes" id="UP001519654"/>
    </source>
</evidence>
<sequence>MERQLEAFIVHMSIAWTKLLQAKYERDNIDFYIRAANGRRQRTRDGDWVTKPLQQMIAEQFQDSHPIRANLNFFIGLRNKIEHRYEREIAALVTGRTQAYILNFEEVLVSEFGSSESLSNTLRFPLFVSSITDDAVAALKAVRKRVPKIVAEYIQDFDATLEPELTDHPSYEFRVYLVPKTSPKVSADVAMTFVRMDELSSDQLAVMEKAQTIIREKQVPVSDLESLLPSQIAKEVSAALGFTFSVNDHSLAWKYYKVRPPENDEHPERTKSQFCTYNRAFKRYVYTDAWVRYLVRHLSDPHEYLVVLGREMPNRASQ</sequence>
<dbReference type="Pfam" id="PF12358">
    <property type="entry name" value="DUF3644"/>
    <property type="match status" value="1"/>
</dbReference>
<evidence type="ECO:0000259" key="1">
    <source>
        <dbReference type="Pfam" id="PF12358"/>
    </source>
</evidence>
<dbReference type="Proteomes" id="UP001519654">
    <property type="component" value="Unassembled WGS sequence"/>
</dbReference>
<keyword evidence="3" id="KW-1185">Reference proteome</keyword>
<proteinExistence type="predicted"/>
<organism evidence="2 3">
    <name type="scientific">Paractinoplanes bogorensis</name>
    <dbReference type="NCBI Taxonomy" id="1610840"/>
    <lineage>
        <taxon>Bacteria</taxon>
        <taxon>Bacillati</taxon>
        <taxon>Actinomycetota</taxon>
        <taxon>Actinomycetes</taxon>
        <taxon>Micromonosporales</taxon>
        <taxon>Micromonosporaceae</taxon>
        <taxon>Paractinoplanes</taxon>
    </lineage>
</organism>
<dbReference type="EMBL" id="JAHKKG010000010">
    <property type="protein sequence ID" value="MBU2667792.1"/>
    <property type="molecule type" value="Genomic_DNA"/>
</dbReference>
<accession>A0ABS5YWH6</accession>
<feature type="domain" description="DUF3644" evidence="1">
    <location>
        <begin position="2"/>
        <end position="159"/>
    </location>
</feature>
<reference evidence="2 3" key="1">
    <citation type="submission" date="2021-06" db="EMBL/GenBank/DDBJ databases">
        <title>Actinoplanes lichenicola sp. nov., and Actinoplanes ovalisporus sp. nov., isolated from lichen in Thailand.</title>
        <authorList>
            <person name="Saeng-In P."/>
            <person name="Kanchanasin P."/>
            <person name="Yuki M."/>
            <person name="Kudo T."/>
            <person name="Ohkuma M."/>
            <person name="Phongsopitanun W."/>
            <person name="Tanasupawat S."/>
        </authorList>
    </citation>
    <scope>NUCLEOTIDE SEQUENCE [LARGE SCALE GENOMIC DNA]</scope>
    <source>
        <strain evidence="2 3">NBRC 110975</strain>
    </source>
</reference>
<evidence type="ECO:0000313" key="2">
    <source>
        <dbReference type="EMBL" id="MBU2667792.1"/>
    </source>
</evidence>
<gene>
    <name evidence="2" type="ORF">KOI35_30200</name>
</gene>
<protein>
    <submittedName>
        <fullName evidence="2">DUF3644 domain-containing protein</fullName>
    </submittedName>
</protein>
<name>A0ABS5YWH6_9ACTN</name>
<dbReference type="InterPro" id="IPR022104">
    <property type="entry name" value="DUF3644"/>
</dbReference>